<dbReference type="InterPro" id="IPR029044">
    <property type="entry name" value="Nucleotide-diphossugar_trans"/>
</dbReference>
<evidence type="ECO:0000259" key="3">
    <source>
        <dbReference type="Pfam" id="PF00535"/>
    </source>
</evidence>
<dbReference type="STRING" id="1273541.Pyrde_1944"/>
<sequence length="283" mass="32662">MNLLIIVPAKNEEKFLPYALKSIVRNVNKLKYDINVTVIVVDDASTDRTPEIIRQFSHKYKFIKHVRINVTREYDSSIGLVRAIRAGLIYAEKVLNINWNYFMQVDADTVLLSNYIDKLLSVMTAYDHIGIAGGVSINAHQSNLHIHNTGMIIRKEAWTACRGYKPLPSPDTIIQLCVLSKGWKVAIVKQAKMYFLRPVRLNPYKVGLADKITGVSFPYSIIKSTRLSISNRSFSCIKDYFAGYISARRINIECRDRITRYRRIIEKLRIKEMLHRYIAHVNI</sequence>
<dbReference type="Gene3D" id="3.90.550.10">
    <property type="entry name" value="Spore Coat Polysaccharide Biosynthesis Protein SpsA, Chain A"/>
    <property type="match status" value="1"/>
</dbReference>
<keyword evidence="1" id="KW-0328">Glycosyltransferase</keyword>
<dbReference type="PANTHER" id="PTHR43630:SF1">
    <property type="entry name" value="POLY-BETA-1,6-N-ACETYL-D-GLUCOSAMINE SYNTHASE"/>
    <property type="match status" value="1"/>
</dbReference>
<evidence type="ECO:0000313" key="6">
    <source>
        <dbReference type="Proteomes" id="UP000058613"/>
    </source>
</evidence>
<dbReference type="RefSeq" id="WP_055410354.1">
    <property type="nucleotide sequence ID" value="NZ_CP013011.1"/>
</dbReference>
<accession>A0A0P0N6M4</accession>
<evidence type="ECO:0000256" key="1">
    <source>
        <dbReference type="ARBA" id="ARBA00022676"/>
    </source>
</evidence>
<name>A0A0P0N6M4_9CREN</name>
<evidence type="ECO:0000256" key="2">
    <source>
        <dbReference type="ARBA" id="ARBA00022679"/>
    </source>
</evidence>
<dbReference type="GO" id="GO:0016757">
    <property type="term" value="F:glycosyltransferase activity"/>
    <property type="evidence" value="ECO:0007669"/>
    <property type="project" value="UniProtKB-KW"/>
</dbReference>
<evidence type="ECO:0000313" key="7">
    <source>
        <dbReference type="Proteomes" id="UP000196694"/>
    </source>
</evidence>
<dbReference type="Proteomes" id="UP000058613">
    <property type="component" value="Chromosome"/>
</dbReference>
<evidence type="ECO:0000313" key="4">
    <source>
        <dbReference type="EMBL" id="ALL01987.1"/>
    </source>
</evidence>
<dbReference type="SUPFAM" id="SSF53448">
    <property type="entry name" value="Nucleotide-diphospho-sugar transferases"/>
    <property type="match status" value="1"/>
</dbReference>
<evidence type="ECO:0000313" key="5">
    <source>
        <dbReference type="EMBL" id="OWJ54846.1"/>
    </source>
</evidence>
<dbReference type="Pfam" id="PF00535">
    <property type="entry name" value="Glycos_transf_2"/>
    <property type="match status" value="1"/>
</dbReference>
<dbReference type="InterPro" id="IPR001173">
    <property type="entry name" value="Glyco_trans_2-like"/>
</dbReference>
<dbReference type="PANTHER" id="PTHR43630">
    <property type="entry name" value="POLY-BETA-1,6-N-ACETYL-D-GLUCOSAMINE SYNTHASE"/>
    <property type="match status" value="1"/>
</dbReference>
<dbReference type="OrthoDB" id="42673at2157"/>
<dbReference type="Proteomes" id="UP000196694">
    <property type="component" value="Unassembled WGS sequence"/>
</dbReference>
<dbReference type="KEGG" id="pdl:Pyrde_1944"/>
<dbReference type="EMBL" id="NCQP01000002">
    <property type="protein sequence ID" value="OWJ54846.1"/>
    <property type="molecule type" value="Genomic_DNA"/>
</dbReference>
<keyword evidence="2 4" id="KW-0808">Transferase</keyword>
<keyword evidence="7" id="KW-1185">Reference proteome</keyword>
<proteinExistence type="predicted"/>
<dbReference type="AlphaFoldDB" id="A0A0P0N6M4"/>
<organism evidence="4 6">
    <name type="scientific">Pyrodictium delaneyi</name>
    <dbReference type="NCBI Taxonomy" id="1273541"/>
    <lineage>
        <taxon>Archaea</taxon>
        <taxon>Thermoproteota</taxon>
        <taxon>Thermoprotei</taxon>
        <taxon>Desulfurococcales</taxon>
        <taxon>Pyrodictiaceae</taxon>
        <taxon>Pyrodictium</taxon>
    </lineage>
</organism>
<dbReference type="GeneID" id="26100284"/>
<dbReference type="CDD" id="cd00761">
    <property type="entry name" value="Glyco_tranf_GTA_type"/>
    <property type="match status" value="1"/>
</dbReference>
<gene>
    <name evidence="5" type="ORF">Pdsh_03795</name>
    <name evidence="4" type="ORF">Pyrde_1944</name>
</gene>
<feature type="domain" description="Glycosyltransferase 2-like" evidence="3">
    <location>
        <begin position="5"/>
        <end position="138"/>
    </location>
</feature>
<dbReference type="EMBL" id="CP013011">
    <property type="protein sequence ID" value="ALL01987.1"/>
    <property type="molecule type" value="Genomic_DNA"/>
</dbReference>
<reference evidence="5 7" key="2">
    <citation type="submission" date="2017-05" db="EMBL/GenBank/DDBJ databases">
        <title>The draft genome of the hyperthermophilic archaeon 'Pyrodictium delaneyi strain Hulk', an iron and nitrate reducer, reveals the capacity for sulfate reduction.</title>
        <authorList>
            <person name="Demey L.M."/>
            <person name="Miller C."/>
            <person name="Manzella M."/>
            <person name="Reguera G."/>
            <person name="Kashefi K."/>
        </authorList>
    </citation>
    <scope>NUCLEOTIDE SEQUENCE [LARGE SCALE GENOMIC DNA]</scope>
    <source>
        <strain evidence="5 7">Hulk</strain>
    </source>
</reference>
<reference evidence="4 6" key="1">
    <citation type="submission" date="2015-10" db="EMBL/GenBank/DDBJ databases">
        <title>Complete genome sequence of hyperthermophilic archaeon Pyrodictium delaneyi Su06.</title>
        <authorList>
            <person name="Jung J.-H."/>
            <person name="Lin J."/>
            <person name="Holden J.F."/>
            <person name="Park C.-S."/>
        </authorList>
    </citation>
    <scope>NUCLEOTIDE SEQUENCE [LARGE SCALE GENOMIC DNA]</scope>
    <source>
        <strain evidence="4 6">Su06</strain>
    </source>
</reference>
<protein>
    <submittedName>
        <fullName evidence="4">Glycosyltransferase family protein</fullName>
    </submittedName>
</protein>